<gene>
    <name evidence="1" type="ORF">SAMN05216275_12818</name>
</gene>
<sequence length="45" mass="4677">MCPPGQGRGHYAGRTQTDIDLAALVPAIVATLDRLPELGFTVPSA</sequence>
<dbReference type="EMBL" id="FOQY01000028">
    <property type="protein sequence ID" value="SFK54557.1"/>
    <property type="molecule type" value="Genomic_DNA"/>
</dbReference>
<dbReference type="Proteomes" id="UP000199111">
    <property type="component" value="Unassembled WGS sequence"/>
</dbReference>
<evidence type="ECO:0000313" key="2">
    <source>
        <dbReference type="Proteomes" id="UP000199111"/>
    </source>
</evidence>
<evidence type="ECO:0000313" key="1">
    <source>
        <dbReference type="EMBL" id="SFK54557.1"/>
    </source>
</evidence>
<dbReference type="AlphaFoldDB" id="A0A1I4AEQ6"/>
<reference evidence="2" key="1">
    <citation type="submission" date="2016-10" db="EMBL/GenBank/DDBJ databases">
        <authorList>
            <person name="Varghese N."/>
            <person name="Submissions S."/>
        </authorList>
    </citation>
    <scope>NUCLEOTIDE SEQUENCE [LARGE SCALE GENOMIC DNA]</scope>
    <source>
        <strain evidence="2">CGMCC 4.2126</strain>
    </source>
</reference>
<protein>
    <submittedName>
        <fullName evidence="1">Uncharacterized protein</fullName>
    </submittedName>
</protein>
<accession>A0A1I4AEQ6</accession>
<name>A0A1I4AEQ6_9ACTN</name>
<proteinExistence type="predicted"/>
<organism evidence="1 2">
    <name type="scientific">Streptosporangium canum</name>
    <dbReference type="NCBI Taxonomy" id="324952"/>
    <lineage>
        <taxon>Bacteria</taxon>
        <taxon>Bacillati</taxon>
        <taxon>Actinomycetota</taxon>
        <taxon>Actinomycetes</taxon>
        <taxon>Streptosporangiales</taxon>
        <taxon>Streptosporangiaceae</taxon>
        <taxon>Streptosporangium</taxon>
    </lineage>
</organism>
<keyword evidence="2" id="KW-1185">Reference proteome</keyword>